<feature type="non-terminal residue" evidence="2">
    <location>
        <position position="1"/>
    </location>
</feature>
<comment type="caution">
    <text evidence="2">The sequence shown here is derived from an EMBL/GenBank/DDBJ whole genome shotgun (WGS) entry which is preliminary data.</text>
</comment>
<dbReference type="EMBL" id="LXQA010050368">
    <property type="protein sequence ID" value="MCI02840.1"/>
    <property type="molecule type" value="Genomic_DNA"/>
</dbReference>
<keyword evidence="3" id="KW-1185">Reference proteome</keyword>
<reference evidence="2 3" key="1">
    <citation type="journal article" date="2018" name="Front. Plant Sci.">
        <title>Red Clover (Trifolium pratense) and Zigzag Clover (T. medium) - A Picture of Genomic Similarities and Differences.</title>
        <authorList>
            <person name="Dluhosova J."/>
            <person name="Istvanek J."/>
            <person name="Nedelnik J."/>
            <person name="Repkova J."/>
        </authorList>
    </citation>
    <scope>NUCLEOTIDE SEQUENCE [LARGE SCALE GENOMIC DNA]</scope>
    <source>
        <strain evidence="3">cv. 10/8</strain>
        <tissue evidence="2">Leaf</tissue>
    </source>
</reference>
<evidence type="ECO:0000313" key="3">
    <source>
        <dbReference type="Proteomes" id="UP000265520"/>
    </source>
</evidence>
<protein>
    <submittedName>
        <fullName evidence="2">Uncharacterized protein</fullName>
    </submittedName>
</protein>
<sequence length="108" mass="11149">GYKCLAADAELTSPKISSSMKSDFPILSCSQNTTPVPIAASRQPLFPSHQHCLNSSTASSIQATSSCSRPYASIDHNALPSNTEPSPSPANASFSASPLNPSSPCPSL</sequence>
<feature type="region of interest" description="Disordered" evidence="1">
    <location>
        <begin position="74"/>
        <end position="108"/>
    </location>
</feature>
<evidence type="ECO:0000313" key="2">
    <source>
        <dbReference type="EMBL" id="MCI02840.1"/>
    </source>
</evidence>
<evidence type="ECO:0000256" key="1">
    <source>
        <dbReference type="SAM" id="MobiDB-lite"/>
    </source>
</evidence>
<name>A0A392NUE8_9FABA</name>
<accession>A0A392NUE8</accession>
<dbReference type="AlphaFoldDB" id="A0A392NUE8"/>
<organism evidence="2 3">
    <name type="scientific">Trifolium medium</name>
    <dbReference type="NCBI Taxonomy" id="97028"/>
    <lineage>
        <taxon>Eukaryota</taxon>
        <taxon>Viridiplantae</taxon>
        <taxon>Streptophyta</taxon>
        <taxon>Embryophyta</taxon>
        <taxon>Tracheophyta</taxon>
        <taxon>Spermatophyta</taxon>
        <taxon>Magnoliopsida</taxon>
        <taxon>eudicotyledons</taxon>
        <taxon>Gunneridae</taxon>
        <taxon>Pentapetalae</taxon>
        <taxon>rosids</taxon>
        <taxon>fabids</taxon>
        <taxon>Fabales</taxon>
        <taxon>Fabaceae</taxon>
        <taxon>Papilionoideae</taxon>
        <taxon>50 kb inversion clade</taxon>
        <taxon>NPAAA clade</taxon>
        <taxon>Hologalegina</taxon>
        <taxon>IRL clade</taxon>
        <taxon>Trifolieae</taxon>
        <taxon>Trifolium</taxon>
    </lineage>
</organism>
<dbReference type="Proteomes" id="UP000265520">
    <property type="component" value="Unassembled WGS sequence"/>
</dbReference>
<proteinExistence type="predicted"/>
<feature type="compositionally biased region" description="Low complexity" evidence="1">
    <location>
        <begin position="89"/>
        <end position="100"/>
    </location>
</feature>